<sequence>MTDVQRQEPSPDAGELEMLTGWLDYHRATLELKCSGLTDEQLKTRSVPPSSLSLLGLVRHLYEVERGWFRVTMGGAPDVAVYYSEANRDGEFDDVGTGDAATDLARWRAECDYSRQVVADSSGLDQRSAGREGSFTLRWIVTHMVEEYARHNGHADLLRERIDGATGD</sequence>
<dbReference type="RefSeq" id="WP_166283741.1">
    <property type="nucleotide sequence ID" value="NZ_JAANNP010000027.1"/>
</dbReference>
<dbReference type="InterPro" id="IPR007061">
    <property type="entry name" value="MST-like"/>
</dbReference>
<dbReference type="Gene3D" id="1.20.120.450">
    <property type="entry name" value="dinb family like domain"/>
    <property type="match status" value="1"/>
</dbReference>
<reference evidence="1 2" key="1">
    <citation type="submission" date="2020-03" db="EMBL/GenBank/DDBJ databases">
        <title>Two novel Motilibacter sp.</title>
        <authorList>
            <person name="Liu S."/>
        </authorList>
    </citation>
    <scope>NUCLEOTIDE SEQUENCE [LARGE SCALE GENOMIC DNA]</scope>
    <source>
        <strain evidence="1 2">E257</strain>
    </source>
</reference>
<name>A0ABX0H078_9ACTN</name>
<dbReference type="Pfam" id="PF04978">
    <property type="entry name" value="MST"/>
    <property type="match status" value="1"/>
</dbReference>
<keyword evidence="2" id="KW-1185">Reference proteome</keyword>
<comment type="caution">
    <text evidence="1">The sequence shown here is derived from an EMBL/GenBank/DDBJ whole genome shotgun (WGS) entry which is preliminary data.</text>
</comment>
<dbReference type="SUPFAM" id="SSF109854">
    <property type="entry name" value="DinB/YfiT-like putative metalloenzymes"/>
    <property type="match status" value="1"/>
</dbReference>
<evidence type="ECO:0000313" key="2">
    <source>
        <dbReference type="Proteomes" id="UP000800981"/>
    </source>
</evidence>
<accession>A0ABX0H078</accession>
<organism evidence="1 2">
    <name type="scientific">Motilibacter deserti</name>
    <dbReference type="NCBI Taxonomy" id="2714956"/>
    <lineage>
        <taxon>Bacteria</taxon>
        <taxon>Bacillati</taxon>
        <taxon>Actinomycetota</taxon>
        <taxon>Actinomycetes</taxon>
        <taxon>Motilibacterales</taxon>
        <taxon>Motilibacteraceae</taxon>
        <taxon>Motilibacter</taxon>
    </lineage>
</organism>
<dbReference type="EMBL" id="JAANNP010000027">
    <property type="protein sequence ID" value="NHC15390.1"/>
    <property type="molecule type" value="Genomic_DNA"/>
</dbReference>
<dbReference type="InterPro" id="IPR034660">
    <property type="entry name" value="DinB/YfiT-like"/>
</dbReference>
<evidence type="ECO:0000313" key="1">
    <source>
        <dbReference type="EMBL" id="NHC15390.1"/>
    </source>
</evidence>
<gene>
    <name evidence="1" type="ORF">G9H71_16540</name>
</gene>
<dbReference type="Proteomes" id="UP000800981">
    <property type="component" value="Unassembled WGS sequence"/>
</dbReference>
<proteinExistence type="predicted"/>
<protein>
    <submittedName>
        <fullName evidence="1">DinB family protein</fullName>
    </submittedName>
</protein>